<reference evidence="1 2" key="2">
    <citation type="submission" date="2020-03" db="EMBL/GenBank/DDBJ databases">
        <authorList>
            <person name="Ichikawa N."/>
            <person name="Kimura A."/>
            <person name="Kitahashi Y."/>
            <person name="Uohara A."/>
        </authorList>
    </citation>
    <scope>NUCLEOTIDE SEQUENCE [LARGE SCALE GENOMIC DNA]</scope>
    <source>
        <strain evidence="1 2">NBRC 108638</strain>
    </source>
</reference>
<name>A0A6V8LPA2_9ACTN</name>
<evidence type="ECO:0000313" key="1">
    <source>
        <dbReference type="EMBL" id="GFJ95927.1"/>
    </source>
</evidence>
<sequence>MNDPLGATRHSLHAVAELVLAGPQHRRTGTIRLLVSPGGFRPLKHPELRVDGVDLVVGQTRLAITGRSCAELAAAAGVDVGAPRGLYDDGSGAEPDEVLHVDPEPARWLADCWAAGDAALRRVVPSEQPILWPEHFDVGVFVDGIGYGVSPGDAFLPEPYAYLTPRSPRTGAYWNAPFGVARPMRELDRADPDAVYAFFTQARDRADTDPAA</sequence>
<protein>
    <submittedName>
        <fullName evidence="1">Uncharacterized protein</fullName>
    </submittedName>
</protein>
<reference evidence="1 2" key="1">
    <citation type="submission" date="2020-03" db="EMBL/GenBank/DDBJ databases">
        <title>Whole genome shotgun sequence of Phytohabitans rumicis NBRC 108638.</title>
        <authorList>
            <person name="Komaki H."/>
            <person name="Tamura T."/>
        </authorList>
    </citation>
    <scope>NUCLEOTIDE SEQUENCE [LARGE SCALE GENOMIC DNA]</scope>
    <source>
        <strain evidence="1 2">NBRC 108638</strain>
    </source>
</reference>
<dbReference type="RefSeq" id="WP_173085332.1">
    <property type="nucleotide sequence ID" value="NZ_BAABJB010000019.1"/>
</dbReference>
<evidence type="ECO:0000313" key="2">
    <source>
        <dbReference type="Proteomes" id="UP000482960"/>
    </source>
</evidence>
<dbReference type="AlphaFoldDB" id="A0A6V8LPA2"/>
<proteinExistence type="predicted"/>
<keyword evidence="2" id="KW-1185">Reference proteome</keyword>
<gene>
    <name evidence="1" type="ORF">Prum_095690</name>
</gene>
<comment type="caution">
    <text evidence="1">The sequence shown here is derived from an EMBL/GenBank/DDBJ whole genome shotgun (WGS) entry which is preliminary data.</text>
</comment>
<dbReference type="Proteomes" id="UP000482960">
    <property type="component" value="Unassembled WGS sequence"/>
</dbReference>
<organism evidence="1 2">
    <name type="scientific">Phytohabitans rumicis</name>
    <dbReference type="NCBI Taxonomy" id="1076125"/>
    <lineage>
        <taxon>Bacteria</taxon>
        <taxon>Bacillati</taxon>
        <taxon>Actinomycetota</taxon>
        <taxon>Actinomycetes</taxon>
        <taxon>Micromonosporales</taxon>
        <taxon>Micromonosporaceae</taxon>
    </lineage>
</organism>
<dbReference type="EMBL" id="BLPG01000002">
    <property type="protein sequence ID" value="GFJ95927.1"/>
    <property type="molecule type" value="Genomic_DNA"/>
</dbReference>
<accession>A0A6V8LPA2</accession>